<accession>A0A178MPL7</accession>
<feature type="signal peptide" evidence="1">
    <location>
        <begin position="1"/>
        <end position="22"/>
    </location>
</feature>
<dbReference type="InterPro" id="IPR029058">
    <property type="entry name" value="AB_hydrolase_fold"/>
</dbReference>
<dbReference type="AlphaFoldDB" id="A0A178MPL7"/>
<evidence type="ECO:0000313" key="3">
    <source>
        <dbReference type="EMBL" id="OAN50025.1"/>
    </source>
</evidence>
<dbReference type="PROSITE" id="PS51257">
    <property type="entry name" value="PROKAR_LIPOPROTEIN"/>
    <property type="match status" value="1"/>
</dbReference>
<evidence type="ECO:0000256" key="1">
    <source>
        <dbReference type="SAM" id="SignalP"/>
    </source>
</evidence>
<reference evidence="3 4" key="1">
    <citation type="submission" date="2016-04" db="EMBL/GenBank/DDBJ databases">
        <title>Draft genome sequence of freshwater magnetotactic bacteria Magnetospirillum marisnigri SP-1 and Magnetospirillum moscoviense BB-1.</title>
        <authorList>
            <person name="Koziaeva V."/>
            <person name="Dziuba M.V."/>
            <person name="Ivanov T.M."/>
            <person name="Kuznetsov B."/>
            <person name="Grouzdev D.S."/>
        </authorList>
    </citation>
    <scope>NUCLEOTIDE SEQUENCE [LARGE SCALE GENOMIC DNA]</scope>
    <source>
        <strain evidence="3 4">BB-1</strain>
    </source>
</reference>
<dbReference type="Pfam" id="PF01738">
    <property type="entry name" value="DLH"/>
    <property type="match status" value="1"/>
</dbReference>
<dbReference type="InterPro" id="IPR002925">
    <property type="entry name" value="Dienelactn_hydro"/>
</dbReference>
<comment type="caution">
    <text evidence="3">The sequence shown here is derived from an EMBL/GenBank/DDBJ whole genome shotgun (WGS) entry which is preliminary data.</text>
</comment>
<keyword evidence="1" id="KW-0732">Signal</keyword>
<dbReference type="STRING" id="1437059.A6A05_02090"/>
<feature type="chain" id="PRO_5008092104" description="Dienelactone hydrolase domain-containing protein" evidence="1">
    <location>
        <begin position="23"/>
        <end position="134"/>
    </location>
</feature>
<feature type="domain" description="Dienelactone hydrolase" evidence="2">
    <location>
        <begin position="54"/>
        <end position="104"/>
    </location>
</feature>
<protein>
    <recommendedName>
        <fullName evidence="2">Dienelactone hydrolase domain-containing protein</fullName>
    </recommendedName>
</protein>
<organism evidence="3 4">
    <name type="scientific">Magnetospirillum moscoviense</name>
    <dbReference type="NCBI Taxonomy" id="1437059"/>
    <lineage>
        <taxon>Bacteria</taxon>
        <taxon>Pseudomonadati</taxon>
        <taxon>Pseudomonadota</taxon>
        <taxon>Alphaproteobacteria</taxon>
        <taxon>Rhodospirillales</taxon>
        <taxon>Rhodospirillaceae</taxon>
        <taxon>Magnetospirillum</taxon>
    </lineage>
</organism>
<name>A0A178MPL7_9PROT</name>
<dbReference type="GO" id="GO:0016787">
    <property type="term" value="F:hydrolase activity"/>
    <property type="evidence" value="ECO:0007669"/>
    <property type="project" value="InterPro"/>
</dbReference>
<sequence>MNRMRILALTMATLLACWPALAAETVRFASGTYDTLGKIVARQPSADIEAIGTLSLPEGDGKVPAVVILHTIGGLDPQNEPWFAERLAQAGFATLLVDTYAPRGWTVEMSTKGGAQGSASQTAIAFLRKGMDGR</sequence>
<dbReference type="Gene3D" id="3.40.50.1820">
    <property type="entry name" value="alpha/beta hydrolase"/>
    <property type="match status" value="1"/>
</dbReference>
<dbReference type="Proteomes" id="UP000078543">
    <property type="component" value="Unassembled WGS sequence"/>
</dbReference>
<proteinExistence type="predicted"/>
<gene>
    <name evidence="3" type="ORF">A6A05_02090</name>
</gene>
<keyword evidence="4" id="KW-1185">Reference proteome</keyword>
<dbReference type="EMBL" id="LWQU01000141">
    <property type="protein sequence ID" value="OAN50025.1"/>
    <property type="molecule type" value="Genomic_DNA"/>
</dbReference>
<evidence type="ECO:0000313" key="4">
    <source>
        <dbReference type="Proteomes" id="UP000078543"/>
    </source>
</evidence>
<dbReference type="SUPFAM" id="SSF53474">
    <property type="entry name" value="alpha/beta-Hydrolases"/>
    <property type="match status" value="1"/>
</dbReference>
<evidence type="ECO:0000259" key="2">
    <source>
        <dbReference type="Pfam" id="PF01738"/>
    </source>
</evidence>